<dbReference type="SUPFAM" id="SSF53901">
    <property type="entry name" value="Thiolase-like"/>
    <property type="match status" value="1"/>
</dbReference>
<dbReference type="InterPro" id="IPR013149">
    <property type="entry name" value="ADH-like_C"/>
</dbReference>
<keyword evidence="7" id="KW-0012">Acyltransferase</keyword>
<dbReference type="SMART" id="SM00823">
    <property type="entry name" value="PKS_PP"/>
    <property type="match status" value="1"/>
</dbReference>
<feature type="compositionally biased region" description="Polar residues" evidence="9">
    <location>
        <begin position="13"/>
        <end position="23"/>
    </location>
</feature>
<dbReference type="PROSITE" id="PS00012">
    <property type="entry name" value="PHOSPHOPANTETHEINE"/>
    <property type="match status" value="1"/>
</dbReference>
<dbReference type="Pfam" id="PF08659">
    <property type="entry name" value="KR"/>
    <property type="match status" value="1"/>
</dbReference>
<dbReference type="SMART" id="SM00829">
    <property type="entry name" value="PKS_ER"/>
    <property type="match status" value="1"/>
</dbReference>
<evidence type="ECO:0000259" key="12">
    <source>
        <dbReference type="PROSITE" id="PS52019"/>
    </source>
</evidence>
<dbReference type="SMART" id="SM00827">
    <property type="entry name" value="PKS_AT"/>
    <property type="match status" value="1"/>
</dbReference>
<dbReference type="Gene3D" id="3.40.47.10">
    <property type="match status" value="1"/>
</dbReference>
<accession>A0ABY6V0G2</accession>
<gene>
    <name evidence="13" type="ORF">CLO192961_LOCUS466278</name>
</gene>
<dbReference type="SUPFAM" id="SSF47336">
    <property type="entry name" value="ACP-like"/>
    <property type="match status" value="1"/>
</dbReference>
<dbReference type="InterPro" id="IPR050091">
    <property type="entry name" value="PKS_NRPS_Biosynth_Enz"/>
</dbReference>
<dbReference type="PROSITE" id="PS52019">
    <property type="entry name" value="PKS_MFAS_DH"/>
    <property type="match status" value="1"/>
</dbReference>
<dbReference type="PANTHER" id="PTHR43775">
    <property type="entry name" value="FATTY ACID SYNTHASE"/>
    <property type="match status" value="1"/>
</dbReference>
<feature type="domain" description="Carrier" evidence="10">
    <location>
        <begin position="2003"/>
        <end position="2081"/>
    </location>
</feature>
<evidence type="ECO:0000259" key="11">
    <source>
        <dbReference type="PROSITE" id="PS52004"/>
    </source>
</evidence>
<dbReference type="InterPro" id="IPR011032">
    <property type="entry name" value="GroES-like_sf"/>
</dbReference>
<dbReference type="Pfam" id="PF21089">
    <property type="entry name" value="PKS_DH_N"/>
    <property type="match status" value="1"/>
</dbReference>
<dbReference type="InterPro" id="IPR049900">
    <property type="entry name" value="PKS_mFAS_DH"/>
</dbReference>
<dbReference type="EMBL" id="CABFNS010000937">
    <property type="protein sequence ID" value="VUC37208.1"/>
    <property type="molecule type" value="Genomic_DNA"/>
</dbReference>
<evidence type="ECO:0000313" key="13">
    <source>
        <dbReference type="EMBL" id="VUC37208.1"/>
    </source>
</evidence>
<dbReference type="InterPro" id="IPR013968">
    <property type="entry name" value="PKS_KR"/>
</dbReference>
<keyword evidence="6" id="KW-0511">Multifunctional enzyme</keyword>
<feature type="active site" description="Proton donor; for dehydratase activity" evidence="8">
    <location>
        <position position="851"/>
    </location>
</feature>
<evidence type="ECO:0000313" key="14">
    <source>
        <dbReference type="Proteomes" id="UP000766486"/>
    </source>
</evidence>
<keyword evidence="14" id="KW-1185">Reference proteome</keyword>
<dbReference type="Proteomes" id="UP000766486">
    <property type="component" value="Unassembled WGS sequence"/>
</dbReference>
<feature type="active site" description="Proton acceptor; for dehydratase activity" evidence="8">
    <location>
        <position position="664"/>
    </location>
</feature>
<dbReference type="InterPro" id="IPR020843">
    <property type="entry name" value="ER"/>
</dbReference>
<dbReference type="InterPro" id="IPR036291">
    <property type="entry name" value="NAD(P)-bd_dom_sf"/>
</dbReference>
<organism evidence="13 14">
    <name type="scientific">Bionectria ochroleuca</name>
    <name type="common">Gliocladium roseum</name>
    <dbReference type="NCBI Taxonomy" id="29856"/>
    <lineage>
        <taxon>Eukaryota</taxon>
        <taxon>Fungi</taxon>
        <taxon>Dikarya</taxon>
        <taxon>Ascomycota</taxon>
        <taxon>Pezizomycotina</taxon>
        <taxon>Sordariomycetes</taxon>
        <taxon>Hypocreomycetidae</taxon>
        <taxon>Hypocreales</taxon>
        <taxon>Bionectriaceae</taxon>
        <taxon>Clonostachys</taxon>
    </lineage>
</organism>
<feature type="compositionally biased region" description="Basic and acidic residues" evidence="9">
    <location>
        <begin position="1"/>
        <end position="10"/>
    </location>
</feature>
<evidence type="ECO:0000256" key="2">
    <source>
        <dbReference type="ARBA" id="ARBA00022553"/>
    </source>
</evidence>
<name>A0ABY6V0G2_BIOOC</name>
<dbReference type="InterPro" id="IPR042104">
    <property type="entry name" value="PKS_dehydratase_sf"/>
</dbReference>
<dbReference type="InterPro" id="IPR049552">
    <property type="entry name" value="PKS_DH_N"/>
</dbReference>
<dbReference type="Gene3D" id="3.10.129.110">
    <property type="entry name" value="Polyketide synthase dehydratase"/>
    <property type="match status" value="1"/>
</dbReference>
<dbReference type="InterPro" id="IPR057326">
    <property type="entry name" value="KR_dom"/>
</dbReference>
<dbReference type="PROSITE" id="PS50075">
    <property type="entry name" value="CARRIER"/>
    <property type="match status" value="1"/>
</dbReference>
<keyword evidence="5" id="KW-0560">Oxidoreductase</keyword>
<dbReference type="InterPro" id="IPR001227">
    <property type="entry name" value="Ac_transferase_dom_sf"/>
</dbReference>
<dbReference type="Pfam" id="PF00109">
    <property type="entry name" value="ketoacyl-synt"/>
    <property type="match status" value="1"/>
</dbReference>
<feature type="region of interest" description="C-terminal hotdog fold" evidence="8">
    <location>
        <begin position="783"/>
        <end position="941"/>
    </location>
</feature>
<dbReference type="SUPFAM" id="SSF55048">
    <property type="entry name" value="Probable ACP-binding domain of malonyl-CoA ACP transacylase"/>
    <property type="match status" value="1"/>
</dbReference>
<dbReference type="InterPro" id="IPR016039">
    <property type="entry name" value="Thiolase-like"/>
</dbReference>
<proteinExistence type="predicted"/>
<sequence length="2090" mass="229002">MAPHAERHLANGDSASKRSSVSFQDTASLEAQVNGDRNGSQPIAIIGMACKLPGGVDSPAKLWDLLVDERSGQCDIPKDRFNIDGFYDPNPAHTGSLNMQGGYFLQDEDVRNFENDFFGINNMEAQYMDPQQRKLLETIYECFESAGKRLEDLAGANVGCYVGNFTMDFQQIQLPGSLEARIKDMQNWHDIAKVSIPDLAFSLGLRRHHYPERGFLIAGRDDLEEKLHSADVQLRLDHTPKPPSTYAYIFTGQGAQWPQMGMELLDEFRIFAEAIAEMDSVLARLPHPPSFKIAAALRAPPEISQVADVVYSQPLCVAVQIGLVRLLESWGITPQAVVGHSSGEIAAAFAAGYLSLDDAITVAYHRGYVVGGMKRNGSMLVAGISEELGRQEIAAAGLQGRIDIGCINSPESLTLSGEQDAIESLLPRLQSKQYFARLLRTGGKAYHSHHMCEIGLEYERLAVCARKAPRLSNLGTGATMFSSVTGSAYDGPYNANYWRKNLESPVRFLEAFSELSKAGNGYTVIEIGPHSALELPVKQIKTHLQAAENTLQYFPTLIRGKNSSDMMLSLAGRLWLAGFDIAWDKVNNPGLGDAWKPSVIPNLPPYRWAYSDVLWSECRLSSEFRNRSIGRHELLGCKTPGGNDIDFNWRNVLRWDDLPWLADHKLGDDIVLPGGAILAMAIEAASQATQRPLAPGTGIEMRNVHIVKALTIPATSTSAMEIFTNLRPCALTKVTLSTTWWDFAISSHRGGVAAIHSTGTICVKNDMEIKSMKSVSQIDESSLEPSAKRIWYQRFENVGLNYGPLFQSLDDIQIPRSRSNKVVIARVKPESALAIDASYTPSYPIHPITLDAMIQAGIIATAAGRTREIRPFVPTKLSRAALRVPNYHDEKQGCTWQIRAASCISGISASTFDAQLFDSEQGCLALMEQSRLQTYPALTSTTTDELTRQPMLRVVWKPDIKGLGLPEERYLSPLLGEFFHESRSSVKDEGLLKLGAVISFLTHRDPCMSILELGTDSHDSQEIGKAILEMLHSSHEYKRLRNYSSASWNDAGISTRQWDLASSRPGAAQILSGDATFDLIFITNPDTTTQIFRGMQFDYLRTLLSSGGVLVALGCSTLDIASTSNTCDVRTPVLDDPTRTLLLLSEKQSKSYLGNFVKREEPVIVIERVHTVLGSALSKLLEDSGIPVKRLLFSNTQCSKLLARSTIISLLEAEEPLLASLTEDEMRRLKLLTDNAATLLWVTGGGLIDGKHPDMGLAAGLSRALTLEQPSLRMLTYDVDMPGMCPEHTAKNLLQVLGSSQSAHSDSEFAEKGGLVHISRFVPDAKLNHLFKRAQGASTVETTLGNAAGTLELAISHPGQFDTLYFREVETVSQLKKDEVAVYVKAVGLNAKDIYVLAGRVDTPEATCALEFAGVVESIGAGVTDFQKGDRVVAMAPNHFRSREVVPQWAVRKLLDTEDFTSMVTYPLVTATALYALRRRAGIQKGESVLIHSGAGGVGIAAIQLALLLEAQVYTTVSTTEKKEFLISALGMKPGNIFDSRNAGFANDILNATKGRGVDVVLNSLTGDLLRESWRCIAPFGRFIEIGKLDLTDSGRLEMDQFSRNATFSAFDLSEIYLEASKRTEFQKLWGQLLSDAISLLRNGSLKHFAALRANQVFDISELPRALRCFSSRSRLGKVAVSLDNAPSSIRVQHLRYRTRLESNKSYIMIGCLGGLGRSLTRWMVERGARKFVFLSRSGVSKPTARRFVEDLAASGVSCQVIRGDVTNADNVQQVVDVVDGKIGGVVQAAMGLDESLFTTMSNESWHTGIDPKVSGTWNLHNSIQHNGKDSELQFFLMVSSVSGSVGTATEGNYCAGNHFLDVFARYRRSQGRPALAIGFGMISEIGYLHENPDIEALLLRRGIQTINEDEFLQITDLALSGSMEIPHVYDSAAGAHVLTGLEPSGFIKLREKGFNVTNLVFNDPRALVLSNALGSNAAVVGKSEEGGLPVEISKAMVQHTLTLWEAVLRHIISRFAGLILSQASKISPDTPLAKFGMDSMIAAELRTWLFQVFRIDVPFQELLSKTITLSGITSMVTKKIESSNLNGAV</sequence>
<protein>
    <recommendedName>
        <fullName evidence="15">Carrier domain-containing protein</fullName>
    </recommendedName>
</protein>
<evidence type="ECO:0008006" key="15">
    <source>
        <dbReference type="Google" id="ProtNLM"/>
    </source>
</evidence>
<feature type="domain" description="PKS/mFAS DH" evidence="12">
    <location>
        <begin position="632"/>
        <end position="941"/>
    </location>
</feature>
<dbReference type="InterPro" id="IPR020806">
    <property type="entry name" value="PKS_PP-bd"/>
</dbReference>
<dbReference type="InterPro" id="IPR014030">
    <property type="entry name" value="Ketoacyl_synth_N"/>
</dbReference>
<dbReference type="Pfam" id="PF14765">
    <property type="entry name" value="PS-DH"/>
    <property type="match status" value="1"/>
</dbReference>
<dbReference type="InterPro" id="IPR014043">
    <property type="entry name" value="Acyl_transferase_dom"/>
</dbReference>
<reference evidence="13 14" key="1">
    <citation type="submission" date="2019-06" db="EMBL/GenBank/DDBJ databases">
        <authorList>
            <person name="Broberg M."/>
        </authorList>
    </citation>
    <scope>NUCLEOTIDE SEQUENCE [LARGE SCALE GENOMIC DNA]</scope>
</reference>
<keyword evidence="1" id="KW-0596">Phosphopantetheine</keyword>
<dbReference type="Pfam" id="PF00698">
    <property type="entry name" value="Acyl_transf_1"/>
    <property type="match status" value="1"/>
</dbReference>
<evidence type="ECO:0000256" key="4">
    <source>
        <dbReference type="ARBA" id="ARBA00022857"/>
    </source>
</evidence>
<dbReference type="InterPro" id="IPR009081">
    <property type="entry name" value="PP-bd_ACP"/>
</dbReference>
<dbReference type="SMART" id="SM00822">
    <property type="entry name" value="PKS_KR"/>
    <property type="match status" value="1"/>
</dbReference>
<dbReference type="SMART" id="SM00826">
    <property type="entry name" value="PKS_DH"/>
    <property type="match status" value="1"/>
</dbReference>
<dbReference type="InterPro" id="IPR013154">
    <property type="entry name" value="ADH-like_N"/>
</dbReference>
<dbReference type="SUPFAM" id="SSF51735">
    <property type="entry name" value="NAD(P)-binding Rossmann-fold domains"/>
    <property type="match status" value="2"/>
</dbReference>
<dbReference type="Gene3D" id="3.90.180.10">
    <property type="entry name" value="Medium-chain alcohol dehydrogenases, catalytic domain"/>
    <property type="match status" value="1"/>
</dbReference>
<dbReference type="InterPro" id="IPR020807">
    <property type="entry name" value="PKS_DH"/>
</dbReference>
<dbReference type="InterPro" id="IPR036736">
    <property type="entry name" value="ACP-like_sf"/>
</dbReference>
<evidence type="ECO:0000256" key="3">
    <source>
        <dbReference type="ARBA" id="ARBA00022679"/>
    </source>
</evidence>
<dbReference type="Pfam" id="PF08240">
    <property type="entry name" value="ADH_N"/>
    <property type="match status" value="1"/>
</dbReference>
<dbReference type="PROSITE" id="PS52004">
    <property type="entry name" value="KS3_2"/>
    <property type="match status" value="1"/>
</dbReference>
<evidence type="ECO:0000256" key="5">
    <source>
        <dbReference type="ARBA" id="ARBA00023002"/>
    </source>
</evidence>
<dbReference type="CDD" id="cd05195">
    <property type="entry name" value="enoyl_red"/>
    <property type="match status" value="1"/>
</dbReference>
<dbReference type="InterPro" id="IPR016035">
    <property type="entry name" value="Acyl_Trfase/lysoPLipase"/>
</dbReference>
<evidence type="ECO:0000256" key="6">
    <source>
        <dbReference type="ARBA" id="ARBA00023268"/>
    </source>
</evidence>
<keyword evidence="3" id="KW-0808">Transferase</keyword>
<evidence type="ECO:0000256" key="9">
    <source>
        <dbReference type="SAM" id="MobiDB-lite"/>
    </source>
</evidence>
<evidence type="ECO:0000259" key="10">
    <source>
        <dbReference type="PROSITE" id="PS50075"/>
    </source>
</evidence>
<dbReference type="Gene3D" id="3.40.366.10">
    <property type="entry name" value="Malonyl-Coenzyme A Acyl Carrier Protein, domain 2"/>
    <property type="match status" value="1"/>
</dbReference>
<dbReference type="InterPro" id="IPR016036">
    <property type="entry name" value="Malonyl_transacylase_ACP-bd"/>
</dbReference>
<dbReference type="PANTHER" id="PTHR43775:SF50">
    <property type="entry name" value="HIGHLY REDUCING POLYKETIDE SYNTHASE SRDA"/>
    <property type="match status" value="1"/>
</dbReference>
<evidence type="ECO:0000256" key="8">
    <source>
        <dbReference type="PROSITE-ProRule" id="PRU01363"/>
    </source>
</evidence>
<evidence type="ECO:0000256" key="7">
    <source>
        <dbReference type="ARBA" id="ARBA00023315"/>
    </source>
</evidence>
<keyword evidence="2" id="KW-0597">Phosphoprotein</keyword>
<feature type="region of interest" description="N-terminal hotdog fold" evidence="8">
    <location>
        <begin position="632"/>
        <end position="768"/>
    </location>
</feature>
<feature type="domain" description="Ketosynthase family 3 (KS3)" evidence="11">
    <location>
        <begin position="40"/>
        <end position="170"/>
    </location>
</feature>
<feature type="region of interest" description="Disordered" evidence="9">
    <location>
        <begin position="1"/>
        <end position="23"/>
    </location>
</feature>
<keyword evidence="4" id="KW-0521">NADP</keyword>
<dbReference type="Gene3D" id="3.40.50.720">
    <property type="entry name" value="NAD(P)-binding Rossmann-like Domain"/>
    <property type="match status" value="1"/>
</dbReference>
<comment type="caution">
    <text evidence="13">The sequence shown here is derived from an EMBL/GenBank/DDBJ whole genome shotgun (WGS) entry which is preliminary data.</text>
</comment>
<dbReference type="SUPFAM" id="SSF50129">
    <property type="entry name" value="GroES-like"/>
    <property type="match status" value="1"/>
</dbReference>
<dbReference type="Pfam" id="PF00550">
    <property type="entry name" value="PP-binding"/>
    <property type="match status" value="1"/>
</dbReference>
<dbReference type="SMART" id="SM00825">
    <property type="entry name" value="PKS_KS"/>
    <property type="match status" value="1"/>
</dbReference>
<dbReference type="InterPro" id="IPR020841">
    <property type="entry name" value="PKS_Beta-ketoAc_synthase_dom"/>
</dbReference>
<dbReference type="InterPro" id="IPR006162">
    <property type="entry name" value="Ppantetheine_attach_site"/>
</dbReference>
<dbReference type="Pfam" id="PF00107">
    <property type="entry name" value="ADH_zinc_N"/>
    <property type="match status" value="1"/>
</dbReference>
<dbReference type="InterPro" id="IPR049551">
    <property type="entry name" value="PKS_DH_C"/>
</dbReference>
<dbReference type="Gene3D" id="1.10.1200.10">
    <property type="entry name" value="ACP-like"/>
    <property type="match status" value="1"/>
</dbReference>
<evidence type="ECO:0000256" key="1">
    <source>
        <dbReference type="ARBA" id="ARBA00022450"/>
    </source>
</evidence>
<dbReference type="SUPFAM" id="SSF52151">
    <property type="entry name" value="FabD/lysophospholipase-like"/>
    <property type="match status" value="1"/>
</dbReference>